<dbReference type="EMBL" id="LXER01000005">
    <property type="protein sequence ID" value="OAT34371.1"/>
    <property type="molecule type" value="Genomic_DNA"/>
</dbReference>
<organism evidence="2 3">
    <name type="scientific">Buttiauxella brennerae ATCC 51605</name>
    <dbReference type="NCBI Taxonomy" id="1354251"/>
    <lineage>
        <taxon>Bacteria</taxon>
        <taxon>Pseudomonadati</taxon>
        <taxon>Pseudomonadota</taxon>
        <taxon>Gammaproteobacteria</taxon>
        <taxon>Enterobacterales</taxon>
        <taxon>Enterobacteriaceae</taxon>
        <taxon>Buttiauxella</taxon>
    </lineage>
</organism>
<dbReference type="OrthoDB" id="237820at2"/>
<evidence type="ECO:0000313" key="3">
    <source>
        <dbReference type="Proteomes" id="UP000078410"/>
    </source>
</evidence>
<reference evidence="2 3" key="1">
    <citation type="submission" date="2016-04" db="EMBL/GenBank/DDBJ databases">
        <title>ATOL: Assembling a taxonomically balanced genome-scale reconstruction of the evolutionary history of the Enterobacteriaceae.</title>
        <authorList>
            <person name="Plunkett G.III."/>
            <person name="Neeno-Eckwall E.C."/>
            <person name="Glasner J.D."/>
            <person name="Perna N.T."/>
        </authorList>
    </citation>
    <scope>NUCLEOTIDE SEQUENCE [LARGE SCALE GENOMIC DNA]</scope>
    <source>
        <strain evidence="2 3">ATCC 51605</strain>
    </source>
</reference>
<dbReference type="Pfam" id="PF09937">
    <property type="entry name" value="DUF2169"/>
    <property type="match status" value="1"/>
</dbReference>
<accession>A0A1B7IWL8</accession>
<dbReference type="AlphaFoldDB" id="A0A1B7IWL8"/>
<dbReference type="InterPro" id="IPR018683">
    <property type="entry name" value="DUF2169"/>
</dbReference>
<feature type="domain" description="DUF2169" evidence="1">
    <location>
        <begin position="35"/>
        <end position="337"/>
    </location>
</feature>
<protein>
    <submittedName>
        <fullName evidence="2">Putative exported protein</fullName>
    </submittedName>
</protein>
<dbReference type="Proteomes" id="UP000078410">
    <property type="component" value="Unassembled WGS sequence"/>
</dbReference>
<evidence type="ECO:0000313" key="2">
    <source>
        <dbReference type="EMBL" id="OAT34371.1"/>
    </source>
</evidence>
<evidence type="ECO:0000259" key="1">
    <source>
        <dbReference type="Pfam" id="PF09937"/>
    </source>
</evidence>
<sequence>MSFLPKPRLRIFDNQTGLIAFQYEKMAPGKVFHDVVVVKASFNLLPGGICPVPEPAVLFLADKFRQPDNPMGSSLLQAGDLVLGKPGTDIVVTGSVYAHSPTPHFQTGLRVSNRHNTLIDYTCIATGKRNWQHTQRLGWHMSEPAVAEQVPIAYELAYGGRNIIPDTPPEKWEIYAPNPAGSGFSFAGHSKDDQFPAPQWEPTEYQVSTTLPLTGFGPVARHWLSRQKYAGTYDEKWRVQLKDNPPYLDYPDDFDLRFFQCAHPSLQCSTPLTGNEKLDFFHLIKGVPHLESWLPSLGIAAYWQEGTTAQQAMLPLDTVHIVTDEKPGQGCINLVWRWSKPHYLNIHELLLRTVQLPEPGQHSG</sequence>
<gene>
    <name evidence="2" type="ORF">M975_0084</name>
</gene>
<name>A0A1B7IWL8_9ENTR</name>
<comment type="caution">
    <text evidence="2">The sequence shown here is derived from an EMBL/GenBank/DDBJ whole genome shotgun (WGS) entry which is preliminary data.</text>
</comment>
<proteinExistence type="predicted"/>
<dbReference type="RefSeq" id="WP_064556619.1">
    <property type="nucleotide sequence ID" value="NZ_LXER01000005.1"/>
</dbReference>
<dbReference type="PATRIC" id="fig|1354251.4.peg.88"/>
<keyword evidence="3" id="KW-1185">Reference proteome</keyword>